<dbReference type="Gene3D" id="1.20.1440.180">
    <property type="entry name" value="KEN domain"/>
    <property type="match status" value="1"/>
</dbReference>
<keyword evidence="10 12" id="KW-1133">Transmembrane helix</keyword>
<evidence type="ECO:0000256" key="5">
    <source>
        <dbReference type="ARBA" id="ARBA00022692"/>
    </source>
</evidence>
<dbReference type="OrthoDB" id="63989at2759"/>
<evidence type="ECO:0000259" key="14">
    <source>
        <dbReference type="PROSITE" id="PS50011"/>
    </source>
</evidence>
<dbReference type="InterPro" id="IPR008271">
    <property type="entry name" value="Ser/Thr_kinase_AS"/>
</dbReference>
<dbReference type="InterPro" id="IPR010513">
    <property type="entry name" value="KEN_dom"/>
</dbReference>
<reference evidence="16 17" key="1">
    <citation type="submission" date="2016-04" db="EMBL/GenBank/DDBJ databases">
        <title>The genome of Intoshia linei affirms orthonectids as highly simplified spiralians.</title>
        <authorList>
            <person name="Mikhailov K.V."/>
            <person name="Slusarev G.S."/>
            <person name="Nikitin M.A."/>
            <person name="Logacheva M.D."/>
            <person name="Penin A."/>
            <person name="Aleoshin V."/>
            <person name="Panchin Y.V."/>
        </authorList>
    </citation>
    <scope>NUCLEOTIDE SEQUENCE [LARGE SCALE GENOMIC DNA]</scope>
    <source>
        <strain evidence="16">Intl2013</strain>
        <tissue evidence="16">Whole animal</tissue>
    </source>
</reference>
<dbReference type="FunFam" id="3.30.200.20:FF:000077">
    <property type="entry name" value="Putative Serine/threonine-protein kinase/endoribonuclease IRE1"/>
    <property type="match status" value="1"/>
</dbReference>
<evidence type="ECO:0000256" key="6">
    <source>
        <dbReference type="ARBA" id="ARBA00022729"/>
    </source>
</evidence>
<dbReference type="PROSITE" id="PS51392">
    <property type="entry name" value="KEN"/>
    <property type="match status" value="1"/>
</dbReference>
<feature type="signal peptide" evidence="13">
    <location>
        <begin position="1"/>
        <end position="19"/>
    </location>
</feature>
<evidence type="ECO:0000256" key="3">
    <source>
        <dbReference type="ARBA" id="ARBA00022527"/>
    </source>
</evidence>
<evidence type="ECO:0000256" key="4">
    <source>
        <dbReference type="ARBA" id="ARBA00022679"/>
    </source>
</evidence>
<dbReference type="SUPFAM" id="SSF56112">
    <property type="entry name" value="Protein kinase-like (PK-like)"/>
    <property type="match status" value="1"/>
</dbReference>
<feature type="domain" description="KEN" evidence="15">
    <location>
        <begin position="734"/>
        <end position="861"/>
    </location>
</feature>
<dbReference type="CDD" id="cd10422">
    <property type="entry name" value="RNase_Ire1"/>
    <property type="match status" value="1"/>
</dbReference>
<dbReference type="PROSITE" id="PS00108">
    <property type="entry name" value="PROTEIN_KINASE_ST"/>
    <property type="match status" value="1"/>
</dbReference>
<gene>
    <name evidence="16" type="ORF">A3Q56_03285</name>
</gene>
<feature type="domain" description="Protein kinase" evidence="14">
    <location>
        <begin position="474"/>
        <end position="731"/>
    </location>
</feature>
<dbReference type="InterPro" id="IPR038357">
    <property type="entry name" value="KEN_sf"/>
</dbReference>
<evidence type="ECO:0000256" key="1">
    <source>
        <dbReference type="ARBA" id="ARBA00004479"/>
    </source>
</evidence>
<keyword evidence="8" id="KW-0418">Kinase</keyword>
<keyword evidence="11 12" id="KW-0472">Membrane</keyword>
<name>A0A177B4A5_9BILA</name>
<evidence type="ECO:0000256" key="7">
    <source>
        <dbReference type="ARBA" id="ARBA00022741"/>
    </source>
</evidence>
<keyword evidence="7" id="KW-0547">Nucleotide-binding</keyword>
<evidence type="ECO:0000256" key="10">
    <source>
        <dbReference type="ARBA" id="ARBA00022989"/>
    </source>
</evidence>
<dbReference type="Gene3D" id="3.30.200.20">
    <property type="entry name" value="Phosphorylase Kinase, domain 1"/>
    <property type="match status" value="1"/>
</dbReference>
<keyword evidence="17" id="KW-1185">Reference proteome</keyword>
<keyword evidence="5 12" id="KW-0812">Transmembrane</keyword>
<comment type="subcellular location">
    <subcellularLocation>
        <location evidence="1">Membrane</location>
        <topology evidence="1">Single-pass type I membrane protein</topology>
    </subcellularLocation>
</comment>
<dbReference type="SMART" id="SM00564">
    <property type="entry name" value="PQQ"/>
    <property type="match status" value="3"/>
</dbReference>
<protein>
    <recommendedName>
        <fullName evidence="2">non-specific serine/threonine protein kinase</fullName>
        <ecNumber evidence="2">2.7.11.1</ecNumber>
    </recommendedName>
</protein>
<dbReference type="InterPro" id="IPR000719">
    <property type="entry name" value="Prot_kinase_dom"/>
</dbReference>
<evidence type="ECO:0000259" key="15">
    <source>
        <dbReference type="PROSITE" id="PS51392"/>
    </source>
</evidence>
<dbReference type="SMART" id="SM00220">
    <property type="entry name" value="S_TKc"/>
    <property type="match status" value="1"/>
</dbReference>
<dbReference type="InterPro" id="IPR011009">
    <property type="entry name" value="Kinase-like_dom_sf"/>
</dbReference>
<dbReference type="GO" id="GO:0051082">
    <property type="term" value="F:unfolded protein binding"/>
    <property type="evidence" value="ECO:0007669"/>
    <property type="project" value="TreeGrafter"/>
</dbReference>
<evidence type="ECO:0000256" key="2">
    <source>
        <dbReference type="ARBA" id="ARBA00012513"/>
    </source>
</evidence>
<dbReference type="SUPFAM" id="SSF50998">
    <property type="entry name" value="Quinoprotein alcohol dehydrogenase-like"/>
    <property type="match status" value="1"/>
</dbReference>
<sequence length="895" mass="102906">MKLYKFLCIWMIWMGFCLASELNTENSLNENSHQIILKSSDLEEELSNLLVLSLDGSLNYIHFESGKKIWTHRFDSLLQYSISNSKQVEIVANPSTGELFELEINKETLKDEKWEREMKKLPFSISELVNLSPCRSSDGSLYIGSKKDIWTILDAKNGNVIKSLDSGGRLIDRQEICPHFNFNNSTIHIGYTHYNIVKYAASDLSPLWNITFIDYTSHSVLSLQNNFNQMYISSVSNGCLMAINPYTQKKLWTIDSSSPIISVFSHLNQNHFVHKTIYPISSATMQEIERITDISVVIDDVLNSENIRKIIYVGTFKATMYILEVMTSIYDNENQFLLPDRSKFDKKSKFFGYYLDYISVTPMELIEDWKRLERFINSDINKKTNDSIHQIASLFNFPIAIYEDGKIILSFGGIVVIFTFILGLFIIFSFSRRYRPKKPNPVVSGTAINLSGSSTVNAQEMLTEATVNVGCLSFYPDVILGRGCNGTIVYKGTFDGKDVAVKRVIPECTKLANREINLLKNSDLHRNVIRYHCTQTSYQFHYIALELCIGTLKDYVNKGFLMSQDAKIDAWGQIVEGMIHLHSLNIVHRDIKPQNILVKDNKESKLRFVISDFGLCKQILPHKQSFSLQSGPTGTIGWVAPEMLHPDKSKKVTKAVDIFSLGCLLYFILSNGKHPYGPPLHRMSNIANDLYKFYELDLILDCVSIHAVKSLLQQDPGLRPHIQGVKKHPLLWSCKMKLDFLMDSSDRIERNNNSKTNGDIEKDAIKVVGTDWRLKLSVSLQNDLRKFRTYQGNSVKDLLRAIRNKRHHYMHLNEQLRLSLGKIPNEFLNYFLNRFPLLLIHVYEFMKFASSESIFSIYYDENSVNCIKLLSNVDKIKQSKCDKFYESIQQKNKYI</sequence>
<dbReference type="PANTHER" id="PTHR13954:SF6">
    <property type="entry name" value="NON-SPECIFIC SERINE_THREONINE PROTEIN KINASE"/>
    <property type="match status" value="1"/>
</dbReference>
<dbReference type="GO" id="GO:0006397">
    <property type="term" value="P:mRNA processing"/>
    <property type="evidence" value="ECO:0007669"/>
    <property type="project" value="InterPro"/>
</dbReference>
<dbReference type="InterPro" id="IPR045133">
    <property type="entry name" value="IRE1/2-like"/>
</dbReference>
<dbReference type="AlphaFoldDB" id="A0A177B4A5"/>
<dbReference type="GO" id="GO:0070059">
    <property type="term" value="P:intrinsic apoptotic signaling pathway in response to endoplasmic reticulum stress"/>
    <property type="evidence" value="ECO:0007669"/>
    <property type="project" value="TreeGrafter"/>
</dbReference>
<evidence type="ECO:0000256" key="9">
    <source>
        <dbReference type="ARBA" id="ARBA00022840"/>
    </source>
</evidence>
<keyword evidence="9" id="KW-0067">ATP-binding</keyword>
<dbReference type="InterPro" id="IPR011047">
    <property type="entry name" value="Quinoprotein_ADH-like_sf"/>
</dbReference>
<accession>A0A177B4A5</accession>
<dbReference type="Pfam" id="PF00069">
    <property type="entry name" value="Pkinase"/>
    <property type="match status" value="1"/>
</dbReference>
<dbReference type="GO" id="GO:0004674">
    <property type="term" value="F:protein serine/threonine kinase activity"/>
    <property type="evidence" value="ECO:0007669"/>
    <property type="project" value="UniProtKB-KW"/>
</dbReference>
<dbReference type="Proteomes" id="UP000078046">
    <property type="component" value="Unassembled WGS sequence"/>
</dbReference>
<dbReference type="Gene3D" id="1.10.510.10">
    <property type="entry name" value="Transferase(Phosphotransferase) domain 1"/>
    <property type="match status" value="1"/>
</dbReference>
<keyword evidence="6 13" id="KW-0732">Signal</keyword>
<feature type="chain" id="PRO_5008056842" description="non-specific serine/threonine protein kinase" evidence="13">
    <location>
        <begin position="20"/>
        <end position="895"/>
    </location>
</feature>
<keyword evidence="3" id="KW-0723">Serine/threonine-protein kinase</keyword>
<dbReference type="InterPro" id="IPR015943">
    <property type="entry name" value="WD40/YVTN_repeat-like_dom_sf"/>
</dbReference>
<comment type="caution">
    <text evidence="16">The sequence shown here is derived from an EMBL/GenBank/DDBJ whole genome shotgun (WGS) entry which is preliminary data.</text>
</comment>
<feature type="transmembrane region" description="Helical" evidence="12">
    <location>
        <begin position="407"/>
        <end position="430"/>
    </location>
</feature>
<dbReference type="SMART" id="SM00580">
    <property type="entry name" value="PUG"/>
    <property type="match status" value="1"/>
</dbReference>
<dbReference type="GO" id="GO:0005524">
    <property type="term" value="F:ATP binding"/>
    <property type="evidence" value="ECO:0007669"/>
    <property type="project" value="UniProtKB-KW"/>
</dbReference>
<proteinExistence type="predicted"/>
<evidence type="ECO:0000313" key="16">
    <source>
        <dbReference type="EMBL" id="OAF68970.1"/>
    </source>
</evidence>
<keyword evidence="4" id="KW-0808">Transferase</keyword>
<dbReference type="EC" id="2.7.11.1" evidence="2"/>
<evidence type="ECO:0000313" key="17">
    <source>
        <dbReference type="Proteomes" id="UP000078046"/>
    </source>
</evidence>
<dbReference type="PANTHER" id="PTHR13954">
    <property type="entry name" value="IRE1-RELATED"/>
    <property type="match status" value="1"/>
</dbReference>
<dbReference type="InterPro" id="IPR018391">
    <property type="entry name" value="PQQ_b-propeller_rpt"/>
</dbReference>
<dbReference type="GO" id="GO:1990604">
    <property type="term" value="C:IRE1-TRAF2-ASK1 complex"/>
    <property type="evidence" value="ECO:0007669"/>
    <property type="project" value="TreeGrafter"/>
</dbReference>
<dbReference type="GO" id="GO:0036498">
    <property type="term" value="P:IRE1-mediated unfolded protein response"/>
    <property type="evidence" value="ECO:0007669"/>
    <property type="project" value="TreeGrafter"/>
</dbReference>
<dbReference type="Pfam" id="PF06479">
    <property type="entry name" value="Ribonuc_2-5A"/>
    <property type="match status" value="1"/>
</dbReference>
<evidence type="ECO:0000256" key="11">
    <source>
        <dbReference type="ARBA" id="ARBA00023136"/>
    </source>
</evidence>
<dbReference type="Gene3D" id="2.130.10.10">
    <property type="entry name" value="YVTN repeat-like/Quinoprotein amine dehydrogenase"/>
    <property type="match status" value="1"/>
</dbReference>
<dbReference type="GO" id="GO:0004521">
    <property type="term" value="F:RNA endonuclease activity"/>
    <property type="evidence" value="ECO:0007669"/>
    <property type="project" value="InterPro"/>
</dbReference>
<evidence type="ECO:0000256" key="12">
    <source>
        <dbReference type="SAM" id="Phobius"/>
    </source>
</evidence>
<evidence type="ECO:0000256" key="8">
    <source>
        <dbReference type="ARBA" id="ARBA00022777"/>
    </source>
</evidence>
<evidence type="ECO:0000256" key="13">
    <source>
        <dbReference type="SAM" id="SignalP"/>
    </source>
</evidence>
<dbReference type="EMBL" id="LWCA01000355">
    <property type="protein sequence ID" value="OAF68970.1"/>
    <property type="molecule type" value="Genomic_DNA"/>
</dbReference>
<organism evidence="16 17">
    <name type="scientific">Intoshia linei</name>
    <dbReference type="NCBI Taxonomy" id="1819745"/>
    <lineage>
        <taxon>Eukaryota</taxon>
        <taxon>Metazoa</taxon>
        <taxon>Spiralia</taxon>
        <taxon>Lophotrochozoa</taxon>
        <taxon>Mesozoa</taxon>
        <taxon>Orthonectida</taxon>
        <taxon>Rhopaluridae</taxon>
        <taxon>Intoshia</taxon>
    </lineage>
</organism>
<dbReference type="PROSITE" id="PS50011">
    <property type="entry name" value="PROTEIN_KINASE_DOM"/>
    <property type="match status" value="1"/>
</dbReference>